<organism evidence="1 2">
    <name type="scientific">Moniliophthora roreri</name>
    <name type="common">Frosty pod rot fungus</name>
    <name type="synonym">Monilia roreri</name>
    <dbReference type="NCBI Taxonomy" id="221103"/>
    <lineage>
        <taxon>Eukaryota</taxon>
        <taxon>Fungi</taxon>
        <taxon>Dikarya</taxon>
        <taxon>Basidiomycota</taxon>
        <taxon>Agaricomycotina</taxon>
        <taxon>Agaricomycetes</taxon>
        <taxon>Agaricomycetidae</taxon>
        <taxon>Agaricales</taxon>
        <taxon>Marasmiineae</taxon>
        <taxon>Marasmiaceae</taxon>
        <taxon>Moniliophthora</taxon>
    </lineage>
</organism>
<dbReference type="Proteomes" id="UP000054988">
    <property type="component" value="Unassembled WGS sequence"/>
</dbReference>
<name>A0A0W0FPN4_MONRR</name>
<evidence type="ECO:0000313" key="2">
    <source>
        <dbReference type="Proteomes" id="UP000054988"/>
    </source>
</evidence>
<reference evidence="1 2" key="1">
    <citation type="submission" date="2015-12" db="EMBL/GenBank/DDBJ databases">
        <title>Draft genome sequence of Moniliophthora roreri, the causal agent of frosty pod rot of cacao.</title>
        <authorList>
            <person name="Aime M.C."/>
            <person name="Diaz-Valderrama J.R."/>
            <person name="Kijpornyongpan T."/>
            <person name="Phillips-Mora W."/>
        </authorList>
    </citation>
    <scope>NUCLEOTIDE SEQUENCE [LARGE SCALE GENOMIC DNA]</scope>
    <source>
        <strain evidence="1 2">MCA 2952</strain>
    </source>
</reference>
<evidence type="ECO:0000313" key="1">
    <source>
        <dbReference type="EMBL" id="KTB38297.1"/>
    </source>
</evidence>
<sequence>MPNDPKPTNFPRESSPLSNASALTGWHARALSNPHPSPDSIMLTRDHIDIISTSSSIDQPLRFTLALLRDNESRKVVIDALGRVLLVSDEDYDLFISLARVIIQNDEIPKDAYWRIDWATTYQPIDTWHIRDDDAEFGFSHHKVYGFDREWRKLEDPIGGFNELPAALHDFMNATQEAVKGFYESENWMSRKYHKPAPIQQVMSAFDERRHAHISGQTLGE</sequence>
<proteinExistence type="predicted"/>
<protein>
    <submittedName>
        <fullName evidence="1">Uncharacterized protein</fullName>
    </submittedName>
</protein>
<comment type="caution">
    <text evidence="1">The sequence shown here is derived from an EMBL/GenBank/DDBJ whole genome shotgun (WGS) entry which is preliminary data.</text>
</comment>
<gene>
    <name evidence="1" type="ORF">WG66_9128</name>
</gene>
<dbReference type="AlphaFoldDB" id="A0A0W0FPN4"/>
<dbReference type="EMBL" id="LATX01001771">
    <property type="protein sequence ID" value="KTB38297.1"/>
    <property type="molecule type" value="Genomic_DNA"/>
</dbReference>
<accession>A0A0W0FPN4</accession>